<dbReference type="OrthoDB" id="3231000at2759"/>
<dbReference type="SUPFAM" id="SSF144083">
    <property type="entry name" value="Magnesium transport protein CorA, transmembrane region"/>
    <property type="match status" value="1"/>
</dbReference>
<dbReference type="Pfam" id="PF01544">
    <property type="entry name" value="CorA"/>
    <property type="match status" value="1"/>
</dbReference>
<dbReference type="Proteomes" id="UP000324767">
    <property type="component" value="Unassembled WGS sequence"/>
</dbReference>
<dbReference type="Gene3D" id="1.20.58.340">
    <property type="entry name" value="Magnesium transport protein CorA, transmembrane region"/>
    <property type="match status" value="1"/>
</dbReference>
<evidence type="ECO:0000256" key="1">
    <source>
        <dbReference type="ARBA" id="ARBA00004141"/>
    </source>
</evidence>
<dbReference type="AlphaFoldDB" id="A0A5M8PWC7"/>
<protein>
    <recommendedName>
        <fullName evidence="9">Mg2+ transporter protein, CorA-like/Zinc transport protein ZntB</fullName>
    </recommendedName>
</protein>
<gene>
    <name evidence="7" type="ORF">FRX48_03105</name>
</gene>
<feature type="region of interest" description="Disordered" evidence="6">
    <location>
        <begin position="553"/>
        <end position="592"/>
    </location>
</feature>
<evidence type="ECO:0008006" key="9">
    <source>
        <dbReference type="Google" id="ProtNLM"/>
    </source>
</evidence>
<dbReference type="EMBL" id="VXIT01000004">
    <property type="protein sequence ID" value="KAA6413359.1"/>
    <property type="molecule type" value="Genomic_DNA"/>
</dbReference>
<name>A0A5M8PWC7_9LECA</name>
<evidence type="ECO:0000256" key="2">
    <source>
        <dbReference type="ARBA" id="ARBA00022692"/>
    </source>
</evidence>
<organism evidence="7 8">
    <name type="scientific">Lasallia pustulata</name>
    <dbReference type="NCBI Taxonomy" id="136370"/>
    <lineage>
        <taxon>Eukaryota</taxon>
        <taxon>Fungi</taxon>
        <taxon>Dikarya</taxon>
        <taxon>Ascomycota</taxon>
        <taxon>Pezizomycotina</taxon>
        <taxon>Lecanoromycetes</taxon>
        <taxon>OSLEUM clade</taxon>
        <taxon>Umbilicariomycetidae</taxon>
        <taxon>Umbilicariales</taxon>
        <taxon>Umbilicariaceae</taxon>
        <taxon>Lasallia</taxon>
    </lineage>
</organism>
<dbReference type="InterPro" id="IPR045863">
    <property type="entry name" value="CorA_TM1_TM2"/>
</dbReference>
<accession>A0A5M8PWC7</accession>
<comment type="subcellular location">
    <subcellularLocation>
        <location evidence="1">Membrane</location>
        <topology evidence="1">Multi-pass membrane protein</topology>
    </subcellularLocation>
</comment>
<keyword evidence="2" id="KW-0812">Transmembrane</keyword>
<evidence type="ECO:0000313" key="8">
    <source>
        <dbReference type="Proteomes" id="UP000324767"/>
    </source>
</evidence>
<reference evidence="7 8" key="1">
    <citation type="submission" date="2019-09" db="EMBL/GenBank/DDBJ databases">
        <title>The hologenome of the rock-dwelling lichen Lasallia pustulata.</title>
        <authorList>
            <person name="Greshake Tzovaras B."/>
            <person name="Segers F."/>
            <person name="Bicker A."/>
            <person name="Dal Grande F."/>
            <person name="Otte J."/>
            <person name="Hankeln T."/>
            <person name="Schmitt I."/>
            <person name="Ebersberger I."/>
        </authorList>
    </citation>
    <scope>NUCLEOTIDE SEQUENCE [LARGE SCALE GENOMIC DNA]</scope>
    <source>
        <strain evidence="7">A1-1</strain>
    </source>
</reference>
<dbReference type="GO" id="GO:0046873">
    <property type="term" value="F:metal ion transmembrane transporter activity"/>
    <property type="evidence" value="ECO:0007669"/>
    <property type="project" value="InterPro"/>
</dbReference>
<evidence type="ECO:0000256" key="5">
    <source>
        <dbReference type="SAM" id="Coils"/>
    </source>
</evidence>
<evidence type="ECO:0000256" key="4">
    <source>
        <dbReference type="ARBA" id="ARBA00023136"/>
    </source>
</evidence>
<keyword evidence="5" id="KW-0175">Coiled coil</keyword>
<comment type="caution">
    <text evidence="7">The sequence shown here is derived from an EMBL/GenBank/DDBJ whole genome shotgun (WGS) entry which is preliminary data.</text>
</comment>
<dbReference type="GO" id="GO:0016020">
    <property type="term" value="C:membrane"/>
    <property type="evidence" value="ECO:0007669"/>
    <property type="project" value="UniProtKB-SubCell"/>
</dbReference>
<dbReference type="InterPro" id="IPR002523">
    <property type="entry name" value="MgTranspt_CorA/ZnTranspt_ZntB"/>
</dbReference>
<proteinExistence type="predicted"/>
<evidence type="ECO:0000256" key="3">
    <source>
        <dbReference type="ARBA" id="ARBA00022989"/>
    </source>
</evidence>
<feature type="compositionally biased region" description="Acidic residues" evidence="6">
    <location>
        <begin position="583"/>
        <end position="592"/>
    </location>
</feature>
<keyword evidence="4" id="KW-0472">Membrane</keyword>
<evidence type="ECO:0000313" key="7">
    <source>
        <dbReference type="EMBL" id="KAA6413359.1"/>
    </source>
</evidence>
<feature type="coiled-coil region" evidence="5">
    <location>
        <begin position="405"/>
        <end position="432"/>
    </location>
</feature>
<evidence type="ECO:0000256" key="6">
    <source>
        <dbReference type="SAM" id="MobiDB-lite"/>
    </source>
</evidence>
<keyword evidence="3" id="KW-1133">Transmembrane helix</keyword>
<sequence length="592" mass="67816">MDLLEVSPAPPTDRQTIRLHSERVKETSSYPGVNYRRLAVLLEKPAYSRKSAPTVSTSQPFNFATIHNLALDIWDPKRVCVFDGNKDLTTFEKHERPQAESGQLIFLRGYPSPNWLTAIGTNYRIDPEFFRRHLSLGPSKEYFDLPSLPSSSRNIINLNLISIGGWDSSSSKHQDDIKGMQDHFRHLGTTSGVGESIVRRFTWHDEEHFTIEQNASVCVTRKGTGWVALIMLDNGRNIVENPEAPWAKLFGVKHMNDVFFPVLRFQKKIALEGSASAAFNIDIHHNDSREGSNHRTIQSASLLHSKSFGYYLDHVAMQEDAFYALHDLFAFSACSENHFLNLVQMKLTTESHRANSEKYREMSLLTLKRHKQLLHDHVQQLHNTIEVIKKRGDTDWPRAKHKPQIEEADRAALSLQEDFEELQHRAKILLQQCGDGMEDLRNSVILSESRKAIHQQTSVARLTLLAFFFIPLSFTTSFFGMNFKELGNQLSIWIWRDPDHYRWLDPKFYNYHYKPLRTIKHLDMASNDQKNPLTGTDSSTNGKVVDETKKTQPWANYWPPAGENVTSRISDSGGGGFEKVIHEEEDDQGADM</sequence>